<evidence type="ECO:0000313" key="8">
    <source>
        <dbReference type="Proteomes" id="UP000654947"/>
    </source>
</evidence>
<feature type="binding site" evidence="3">
    <location>
        <position position="77"/>
    </location>
    <ligand>
        <name>Cu cation</name>
        <dbReference type="ChEBI" id="CHEBI:23378"/>
    </ligand>
</feature>
<organism evidence="7 8">
    <name type="scientific">Nocardiopsis kunsanensis</name>
    <dbReference type="NCBI Taxonomy" id="141693"/>
    <lineage>
        <taxon>Bacteria</taxon>
        <taxon>Bacillati</taxon>
        <taxon>Actinomycetota</taxon>
        <taxon>Actinomycetes</taxon>
        <taxon>Streptosporangiales</taxon>
        <taxon>Nocardiopsidaceae</taxon>
        <taxon>Nocardiopsis</taxon>
    </lineage>
</organism>
<dbReference type="InterPro" id="IPR036249">
    <property type="entry name" value="Thioredoxin-like_sf"/>
</dbReference>
<evidence type="ECO:0000256" key="3">
    <source>
        <dbReference type="PIRSR" id="PIRSR603782-1"/>
    </source>
</evidence>
<keyword evidence="3" id="KW-0479">Metal-binding</keyword>
<feature type="binding site" evidence="3">
    <location>
        <position position="163"/>
    </location>
    <ligand>
        <name>Cu cation</name>
        <dbReference type="ChEBI" id="CHEBI:23378"/>
    </ligand>
</feature>
<evidence type="ECO:0000259" key="6">
    <source>
        <dbReference type="PROSITE" id="PS51352"/>
    </source>
</evidence>
<evidence type="ECO:0000313" key="7">
    <source>
        <dbReference type="EMBL" id="GHD19999.1"/>
    </source>
</evidence>
<protein>
    <submittedName>
        <fullName evidence="7">SCO family protein</fullName>
    </submittedName>
</protein>
<evidence type="ECO:0000256" key="2">
    <source>
        <dbReference type="ARBA" id="ARBA00023008"/>
    </source>
</evidence>
<evidence type="ECO:0000256" key="1">
    <source>
        <dbReference type="ARBA" id="ARBA00010996"/>
    </source>
</evidence>
<feature type="signal peptide" evidence="5">
    <location>
        <begin position="1"/>
        <end position="21"/>
    </location>
</feature>
<dbReference type="Proteomes" id="UP000654947">
    <property type="component" value="Unassembled WGS sequence"/>
</dbReference>
<feature type="domain" description="Thioredoxin" evidence="6">
    <location>
        <begin position="34"/>
        <end position="198"/>
    </location>
</feature>
<dbReference type="SUPFAM" id="SSF52833">
    <property type="entry name" value="Thioredoxin-like"/>
    <property type="match status" value="1"/>
</dbReference>
<dbReference type="GO" id="GO:0046872">
    <property type="term" value="F:metal ion binding"/>
    <property type="evidence" value="ECO:0007669"/>
    <property type="project" value="UniProtKB-KW"/>
</dbReference>
<name>A0A919CG88_9ACTN</name>
<feature type="binding site" evidence="3">
    <location>
        <position position="73"/>
    </location>
    <ligand>
        <name>Cu cation</name>
        <dbReference type="ChEBI" id="CHEBI:23378"/>
    </ligand>
</feature>
<dbReference type="PANTHER" id="PTHR12151:SF25">
    <property type="entry name" value="LINALOOL DEHYDRATASE_ISOMERASE DOMAIN-CONTAINING PROTEIN"/>
    <property type="match status" value="1"/>
</dbReference>
<comment type="similarity">
    <text evidence="1">Belongs to the SCO1/2 family.</text>
</comment>
<reference evidence="7 8" key="1">
    <citation type="journal article" date="2014" name="Int. J. Syst. Evol. Microbiol.">
        <title>Complete genome sequence of Corynebacterium casei LMG S-19264T (=DSM 44701T), isolated from a smear-ripened cheese.</title>
        <authorList>
            <consortium name="US DOE Joint Genome Institute (JGI-PGF)"/>
            <person name="Walter F."/>
            <person name="Albersmeier A."/>
            <person name="Kalinowski J."/>
            <person name="Ruckert C."/>
        </authorList>
    </citation>
    <scope>NUCLEOTIDE SEQUENCE [LARGE SCALE GENOMIC DNA]</scope>
    <source>
        <strain evidence="7 8">KCTC 19473</strain>
    </source>
</reference>
<dbReference type="RefSeq" id="WP_017575652.1">
    <property type="nucleotide sequence ID" value="NZ_BMXL01000004.1"/>
</dbReference>
<dbReference type="PROSITE" id="PS51257">
    <property type="entry name" value="PROKAR_LIPOPROTEIN"/>
    <property type="match status" value="1"/>
</dbReference>
<keyword evidence="2 3" id="KW-0186">Copper</keyword>
<dbReference type="EMBL" id="BMXL01000004">
    <property type="protein sequence ID" value="GHD19999.1"/>
    <property type="molecule type" value="Genomic_DNA"/>
</dbReference>
<dbReference type="InterPro" id="IPR013766">
    <property type="entry name" value="Thioredoxin_domain"/>
</dbReference>
<dbReference type="PROSITE" id="PS51352">
    <property type="entry name" value="THIOREDOXIN_2"/>
    <property type="match status" value="1"/>
</dbReference>
<proteinExistence type="inferred from homology"/>
<dbReference type="CDD" id="cd02968">
    <property type="entry name" value="SCO"/>
    <property type="match status" value="1"/>
</dbReference>
<feature type="chain" id="PRO_5038636573" evidence="5">
    <location>
        <begin position="22"/>
        <end position="201"/>
    </location>
</feature>
<accession>A0A919CG88</accession>
<feature type="disulfide bond" description="Redox-active" evidence="4">
    <location>
        <begin position="73"/>
        <end position="77"/>
    </location>
</feature>
<dbReference type="PANTHER" id="PTHR12151">
    <property type="entry name" value="ELECTRON TRANSPORT PROTIN SCO1/SENC FAMILY MEMBER"/>
    <property type="match status" value="1"/>
</dbReference>
<keyword evidence="8" id="KW-1185">Reference proteome</keyword>
<dbReference type="InterPro" id="IPR003782">
    <property type="entry name" value="SCO1/SenC"/>
</dbReference>
<dbReference type="Pfam" id="PF02630">
    <property type="entry name" value="SCO1-SenC"/>
    <property type="match status" value="1"/>
</dbReference>
<keyword evidence="5" id="KW-0732">Signal</keyword>
<comment type="caution">
    <text evidence="7">The sequence shown here is derived from an EMBL/GenBank/DDBJ whole genome shotgun (WGS) entry which is preliminary data.</text>
</comment>
<dbReference type="Gene3D" id="3.40.30.10">
    <property type="entry name" value="Glutaredoxin"/>
    <property type="match status" value="1"/>
</dbReference>
<evidence type="ECO:0000256" key="5">
    <source>
        <dbReference type="SAM" id="SignalP"/>
    </source>
</evidence>
<keyword evidence="4" id="KW-1015">Disulfide bond</keyword>
<gene>
    <name evidence="7" type="ORF">GCM10007147_11510</name>
</gene>
<evidence type="ECO:0000256" key="4">
    <source>
        <dbReference type="PIRSR" id="PIRSR603782-2"/>
    </source>
</evidence>
<dbReference type="AlphaFoldDB" id="A0A919CG88"/>
<sequence>MPTRTAASLAALALIGLTACSADPADAEYYLDLSEDPMPASDVELTTVDGQEWTFTDVADDRLTLLYFGYTSCPDVCPMTMAELDLALEEAESETGDPFDVVMVTTDPERDTGEQLGTWLERFDPGFQGLRGDDTTTVEAATDYGIPVEIPEETEDENYHATHGERVAVLTPGGEAAGFIDGSTAAEDIAALLPDLAEDLL</sequence>